<evidence type="ECO:0000313" key="3">
    <source>
        <dbReference type="Proteomes" id="UP000242427"/>
    </source>
</evidence>
<keyword evidence="3" id="KW-1185">Reference proteome</keyword>
<dbReference type="Pfam" id="PF13490">
    <property type="entry name" value="zf-HC2"/>
    <property type="match status" value="1"/>
</dbReference>
<accession>A0A9X7PIR2</accession>
<organism evidence="2 3">
    <name type="scientific">Streptosporangium nondiastaticum</name>
    <dbReference type="NCBI Taxonomy" id="35764"/>
    <lineage>
        <taxon>Bacteria</taxon>
        <taxon>Bacillati</taxon>
        <taxon>Actinomycetota</taxon>
        <taxon>Actinomycetes</taxon>
        <taxon>Streptosporangiales</taxon>
        <taxon>Streptosporangiaceae</taxon>
        <taxon>Streptosporangium</taxon>
    </lineage>
</organism>
<dbReference type="Proteomes" id="UP000242427">
    <property type="component" value="Unassembled WGS sequence"/>
</dbReference>
<proteinExistence type="predicted"/>
<dbReference type="RefSeq" id="WP_106675043.1">
    <property type="nucleotide sequence ID" value="NZ_PXWG01000011.1"/>
</dbReference>
<protein>
    <recommendedName>
        <fullName evidence="1">Putative zinc-finger domain-containing protein</fullName>
    </recommendedName>
</protein>
<sequence length="58" mass="6242">MHCSEFRTALSALVDGEDLPPEMTGAALDAHLLGCAECGAWGERARRLRLLAARFDLG</sequence>
<dbReference type="EMBL" id="PXWG01000011">
    <property type="protein sequence ID" value="PSJ29363.1"/>
    <property type="molecule type" value="Genomic_DNA"/>
</dbReference>
<reference evidence="2 3" key="1">
    <citation type="submission" date="2018-03" db="EMBL/GenBank/DDBJ databases">
        <title>Chitinolytic properties of Streptosporangium nondiastaticum TBG75A20.</title>
        <authorList>
            <person name="Gayathri V."/>
            <person name="Shiburaj S."/>
        </authorList>
    </citation>
    <scope>NUCLEOTIDE SEQUENCE [LARGE SCALE GENOMIC DNA]</scope>
    <source>
        <strain evidence="2 3">TBG75A20</strain>
    </source>
</reference>
<evidence type="ECO:0000313" key="2">
    <source>
        <dbReference type="EMBL" id="PSJ29363.1"/>
    </source>
</evidence>
<evidence type="ECO:0000259" key="1">
    <source>
        <dbReference type="Pfam" id="PF13490"/>
    </source>
</evidence>
<feature type="domain" description="Putative zinc-finger" evidence="1">
    <location>
        <begin position="3"/>
        <end position="38"/>
    </location>
</feature>
<comment type="caution">
    <text evidence="2">The sequence shown here is derived from an EMBL/GenBank/DDBJ whole genome shotgun (WGS) entry which is preliminary data.</text>
</comment>
<dbReference type="InterPro" id="IPR027383">
    <property type="entry name" value="Znf_put"/>
</dbReference>
<dbReference type="OrthoDB" id="5197868at2"/>
<dbReference type="AlphaFoldDB" id="A0A9X7PIR2"/>
<gene>
    <name evidence="2" type="ORF">B7P34_07645</name>
</gene>
<name>A0A9X7PIR2_9ACTN</name>